<organism evidence="3 4">
    <name type="scientific">Campylobacter canadensis</name>
    <dbReference type="NCBI Taxonomy" id="449520"/>
    <lineage>
        <taxon>Bacteria</taxon>
        <taxon>Pseudomonadati</taxon>
        <taxon>Campylobacterota</taxon>
        <taxon>Epsilonproteobacteria</taxon>
        <taxon>Campylobacterales</taxon>
        <taxon>Campylobacteraceae</taxon>
        <taxon>Campylobacter</taxon>
    </lineage>
</organism>
<keyword evidence="4" id="KW-1185">Reference proteome</keyword>
<dbReference type="NCBIfam" id="NF003146">
    <property type="entry name" value="PRK04081.1"/>
    <property type="match status" value="1"/>
</dbReference>
<protein>
    <recommendedName>
        <fullName evidence="2">UPF0323 domain-containing protein</fullName>
    </recommendedName>
</protein>
<accession>A0ABS7WSC5</accession>
<dbReference type="EMBL" id="JACGBB010000012">
    <property type="protein sequence ID" value="MBZ7987663.1"/>
    <property type="molecule type" value="Genomic_DNA"/>
</dbReference>
<proteinExistence type="predicted"/>
<evidence type="ECO:0000259" key="2">
    <source>
        <dbReference type="Pfam" id="PF26303"/>
    </source>
</evidence>
<name>A0ABS7WSC5_9BACT</name>
<dbReference type="RefSeq" id="WP_172233999.1">
    <property type="nucleotide sequence ID" value="NZ_CP035946.1"/>
</dbReference>
<evidence type="ECO:0000256" key="1">
    <source>
        <dbReference type="SAM" id="MobiDB-lite"/>
    </source>
</evidence>
<dbReference type="Proteomes" id="UP000786183">
    <property type="component" value="Unassembled WGS sequence"/>
</dbReference>
<evidence type="ECO:0000313" key="4">
    <source>
        <dbReference type="Proteomes" id="UP000786183"/>
    </source>
</evidence>
<feature type="region of interest" description="Disordered" evidence="1">
    <location>
        <begin position="141"/>
        <end position="184"/>
    </location>
</feature>
<dbReference type="Pfam" id="PF26303">
    <property type="entry name" value="UPF0323"/>
    <property type="match status" value="1"/>
</dbReference>
<feature type="domain" description="UPF0323" evidence="2">
    <location>
        <begin position="33"/>
        <end position="154"/>
    </location>
</feature>
<feature type="compositionally biased region" description="Low complexity" evidence="1">
    <location>
        <begin position="146"/>
        <end position="184"/>
    </location>
</feature>
<reference evidence="3 4" key="1">
    <citation type="submission" date="2020-07" db="EMBL/GenBank/DDBJ databases">
        <title>Transfer of Campylobacter canadensis to the novel genus Avispirillum gen. nov., that also includes two novel species recovered from migratory waterfowl: Avispirillum anseris sp. nov. and Avispirillum brantae sp. nov.</title>
        <authorList>
            <person name="Miller W.G."/>
            <person name="Chapman M.H."/>
            <person name="Yee E."/>
            <person name="Inglis G.D."/>
        </authorList>
    </citation>
    <scope>NUCLEOTIDE SEQUENCE [LARGE SCALE GENOMIC DNA]</scope>
    <source>
        <strain evidence="3 4">L283</strain>
    </source>
</reference>
<gene>
    <name evidence="3" type="ORF">AVCANL283_06065</name>
</gene>
<comment type="caution">
    <text evidence="3">The sequence shown here is derived from an EMBL/GenBank/DDBJ whole genome shotgun (WGS) entry which is preliminary data.</text>
</comment>
<dbReference type="PROSITE" id="PS51257">
    <property type="entry name" value="PROKAR_LIPOPROTEIN"/>
    <property type="match status" value="1"/>
</dbReference>
<dbReference type="InterPro" id="IPR059092">
    <property type="entry name" value="UPF0323_dom"/>
</dbReference>
<evidence type="ECO:0000313" key="3">
    <source>
        <dbReference type="EMBL" id="MBZ7987663.1"/>
    </source>
</evidence>
<sequence>MNKYTLQISAIASGLLLSACGAQEEQKQAQGSFLIIEEYAPKQYKIKEEFPAEETRVVLKELNGNERILSKEELDEIIKAENAKIDNNSSSLTNSSISSSHSLGEVLLSSVAGAIIGSWIGNKLFNNSNFANQKASHYQNPSAYQKSVNSFNKTSTSSKSSSKSSGFFKNSGSSSSSKTGSFGS</sequence>